<organism evidence="2 3">
    <name type="scientific">Macrostomum lignano</name>
    <dbReference type="NCBI Taxonomy" id="282301"/>
    <lineage>
        <taxon>Eukaryota</taxon>
        <taxon>Metazoa</taxon>
        <taxon>Spiralia</taxon>
        <taxon>Lophotrochozoa</taxon>
        <taxon>Platyhelminthes</taxon>
        <taxon>Rhabditophora</taxon>
        <taxon>Macrostomorpha</taxon>
        <taxon>Macrostomida</taxon>
        <taxon>Macrostomidae</taxon>
        <taxon>Macrostomum</taxon>
    </lineage>
</organism>
<sequence length="228" mass="25508">MHAPGSSPSQSGGACAAAAIGRNRSTARPALLRQLLRQSRQVAGRHRRRDRRERRRLAECRVALLRRLRRRQNRNERKEKRKEAPGASAGILSVGLVQPARRAFAPAAPAAQLVEVEALPVTLTTNTSRSWRATCSSWRTSTRCCAETNSFWTLNWRRGWAILRIWRGSWIVVRPGAQHLRSEFPSSSRRSAATESVFDFPNPSSDRRLPTSMTSKVELASSRICAAS</sequence>
<dbReference type="Proteomes" id="UP000095280">
    <property type="component" value="Unplaced"/>
</dbReference>
<feature type="region of interest" description="Disordered" evidence="1">
    <location>
        <begin position="191"/>
        <end position="214"/>
    </location>
</feature>
<accession>A0A1I8GRR2</accession>
<evidence type="ECO:0000313" key="3">
    <source>
        <dbReference type="WBParaSite" id="maker-uti_cns_0002898-snap-gene-0.2-mRNA-1"/>
    </source>
</evidence>
<name>A0A1I8GRR2_9PLAT</name>
<evidence type="ECO:0000313" key="2">
    <source>
        <dbReference type="Proteomes" id="UP000095280"/>
    </source>
</evidence>
<keyword evidence="2" id="KW-1185">Reference proteome</keyword>
<proteinExistence type="predicted"/>
<protein>
    <submittedName>
        <fullName evidence="3">Uncharacterized protein</fullName>
    </submittedName>
</protein>
<dbReference type="AlphaFoldDB" id="A0A1I8GRR2"/>
<dbReference type="WBParaSite" id="maker-uti_cns_0002898-snap-gene-0.2-mRNA-1">
    <property type="protein sequence ID" value="maker-uti_cns_0002898-snap-gene-0.2-mRNA-1"/>
    <property type="gene ID" value="maker-uti_cns_0002898-snap-gene-0.2"/>
</dbReference>
<reference evidence="3" key="1">
    <citation type="submission" date="2016-11" db="UniProtKB">
        <authorList>
            <consortium name="WormBaseParasite"/>
        </authorList>
    </citation>
    <scope>IDENTIFICATION</scope>
</reference>
<evidence type="ECO:0000256" key="1">
    <source>
        <dbReference type="SAM" id="MobiDB-lite"/>
    </source>
</evidence>